<comment type="caution">
    <text evidence="1">The sequence shown here is derived from an EMBL/GenBank/DDBJ whole genome shotgun (WGS) entry which is preliminary data.</text>
</comment>
<sequence>MALNQNLIDFRATINELNNHISFAHQKYASGSYKIAPNLRVFISESAFLKMFIAWETFVEKSFVDYLVNEESILLRRPAKWVSPIDISHAHQIIIGNQKHMDWSNPETIRKISKIYFHQGYVFDSALGSINVDLMDMKTIRNSAAHVSSTTTSKLDGLATRIIGPPSLGYTAYQLLFSTDPRSVPVAQNVLTRYLDLLDIAAQEIANG</sequence>
<evidence type="ECO:0000313" key="2">
    <source>
        <dbReference type="Proteomes" id="UP000521017"/>
    </source>
</evidence>
<gene>
    <name evidence="1" type="ORF">HDF25_003382</name>
</gene>
<reference evidence="1 2" key="1">
    <citation type="submission" date="2020-08" db="EMBL/GenBank/DDBJ databases">
        <title>Genomic Encyclopedia of Type Strains, Phase IV (KMG-V): Genome sequencing to study the core and pangenomes of soil and plant-associated prokaryotes.</title>
        <authorList>
            <person name="Whitman W."/>
        </authorList>
    </citation>
    <scope>NUCLEOTIDE SEQUENCE [LARGE SCALE GENOMIC DNA]</scope>
    <source>
        <strain evidence="1 2">M2T3</strain>
    </source>
</reference>
<dbReference type="AlphaFoldDB" id="A0A7X0J5V1"/>
<proteinExistence type="predicted"/>
<dbReference type="RefSeq" id="WP_184626734.1">
    <property type="nucleotide sequence ID" value="NZ_JACHCC010000008.1"/>
</dbReference>
<accession>A0A7X0J5V1</accession>
<dbReference type="Proteomes" id="UP000521017">
    <property type="component" value="Unassembled WGS sequence"/>
</dbReference>
<protein>
    <recommendedName>
        <fullName evidence="3">RiboL-PSP-HEPN domain-containing protein</fullName>
    </recommendedName>
</protein>
<name>A0A7X0J5V1_9SPHI</name>
<evidence type="ECO:0000313" key="1">
    <source>
        <dbReference type="EMBL" id="MBB6501219.1"/>
    </source>
</evidence>
<organism evidence="1 2">
    <name type="scientific">Pedobacter cryoconitis</name>
    <dbReference type="NCBI Taxonomy" id="188932"/>
    <lineage>
        <taxon>Bacteria</taxon>
        <taxon>Pseudomonadati</taxon>
        <taxon>Bacteroidota</taxon>
        <taxon>Sphingobacteriia</taxon>
        <taxon>Sphingobacteriales</taxon>
        <taxon>Sphingobacteriaceae</taxon>
        <taxon>Pedobacter</taxon>
    </lineage>
</organism>
<dbReference type="EMBL" id="JACHCC010000008">
    <property type="protein sequence ID" value="MBB6501219.1"/>
    <property type="molecule type" value="Genomic_DNA"/>
</dbReference>
<evidence type="ECO:0008006" key="3">
    <source>
        <dbReference type="Google" id="ProtNLM"/>
    </source>
</evidence>